<evidence type="ECO:0000259" key="1">
    <source>
        <dbReference type="Pfam" id="PF12705"/>
    </source>
</evidence>
<dbReference type="Pfam" id="PF12705">
    <property type="entry name" value="PDDEXK_1"/>
    <property type="match status" value="1"/>
</dbReference>
<dbReference type="EMBL" id="MFQH01000011">
    <property type="protein sequence ID" value="OGH78411.1"/>
    <property type="molecule type" value="Genomic_DNA"/>
</dbReference>
<feature type="domain" description="PD-(D/E)XK endonuclease-like" evidence="1">
    <location>
        <begin position="11"/>
        <end position="230"/>
    </location>
</feature>
<name>A0A1F6N3E3_9BACT</name>
<dbReference type="Proteomes" id="UP000177040">
    <property type="component" value="Unassembled WGS sequence"/>
</dbReference>
<sequence>MSVDKYKALWVSHTSISDFLACPRSYYLRHIYRNPKNRHKIKIMSPALALGQVVHEVLESLSVLPKSARFLEPIMDKYETAWEKVTGKKGGFFDRDTEYQYQERGRAMIRNVKENPGSIMRSAVKIKEDLPYFWLSEEEGIILCGKIDWLEYLPDIDSVHIIDFKTGKQEEDPNSLQLPIYYLLVHYCQARQVTKASYWYLGYDAEPVERALPSLEEAKTRIVTIARQIKLARQLERLSCSHNGCWNCLPFEEVVAGRAELVGEDDFGADVFILPPKNPQPISTESIIL</sequence>
<accession>A0A1F6N3E3</accession>
<dbReference type="InterPro" id="IPR038726">
    <property type="entry name" value="PDDEXK_AddAB-type"/>
</dbReference>
<dbReference type="InterPro" id="IPR011604">
    <property type="entry name" value="PDDEXK-like_dom_sf"/>
</dbReference>
<organism evidence="2 3">
    <name type="scientific">Candidatus Magasanikbacteria bacterium RIFCSPLOWO2_01_FULL_40_15</name>
    <dbReference type="NCBI Taxonomy" id="1798686"/>
    <lineage>
        <taxon>Bacteria</taxon>
        <taxon>Candidatus Magasanikiibacteriota</taxon>
    </lineage>
</organism>
<proteinExistence type="predicted"/>
<protein>
    <recommendedName>
        <fullName evidence="1">PD-(D/E)XK endonuclease-like domain-containing protein</fullName>
    </recommendedName>
</protein>
<dbReference type="AlphaFoldDB" id="A0A1F6N3E3"/>
<comment type="caution">
    <text evidence="2">The sequence shown here is derived from an EMBL/GenBank/DDBJ whole genome shotgun (WGS) entry which is preliminary data.</text>
</comment>
<reference evidence="2 3" key="1">
    <citation type="journal article" date="2016" name="Nat. Commun.">
        <title>Thousands of microbial genomes shed light on interconnected biogeochemical processes in an aquifer system.</title>
        <authorList>
            <person name="Anantharaman K."/>
            <person name="Brown C.T."/>
            <person name="Hug L.A."/>
            <person name="Sharon I."/>
            <person name="Castelle C.J."/>
            <person name="Probst A.J."/>
            <person name="Thomas B.C."/>
            <person name="Singh A."/>
            <person name="Wilkins M.J."/>
            <person name="Karaoz U."/>
            <person name="Brodie E.L."/>
            <person name="Williams K.H."/>
            <person name="Hubbard S.S."/>
            <person name="Banfield J.F."/>
        </authorList>
    </citation>
    <scope>NUCLEOTIDE SEQUENCE [LARGE SCALE GENOMIC DNA]</scope>
</reference>
<dbReference type="Gene3D" id="3.90.320.10">
    <property type="match status" value="1"/>
</dbReference>
<evidence type="ECO:0000313" key="2">
    <source>
        <dbReference type="EMBL" id="OGH78411.1"/>
    </source>
</evidence>
<gene>
    <name evidence="2" type="ORF">A2983_02655</name>
</gene>
<evidence type="ECO:0000313" key="3">
    <source>
        <dbReference type="Proteomes" id="UP000177040"/>
    </source>
</evidence>